<keyword evidence="1" id="KW-1133">Transmembrane helix</keyword>
<accession>A0A7W8NCC8</accession>
<feature type="domain" description="Acyltransferase 3" evidence="2">
    <location>
        <begin position="8"/>
        <end position="340"/>
    </location>
</feature>
<sequence>MKAELRTLTGLRFMAALWVFLFHVDLRWPLDLPPFLAGVVGAGDVGVTLFFMLSGFILAYAYSDGFGGPRLERMAFWRARFARIYPLYAASLLLALPLWVAMSYPAGLQSLQQVIQVILTTMTSFGLVHTWFPSMAFMLHGGAWSLACEAFFYLCFPFLLPHLLRLSSRQLWIGLGVLWVASALAGAVLYAFPSEETWKMAYTNPVLRLPEFVAGMVFGLMFLRQPQGQDAGQKAVLCVLLAFFWLGLNGSRYSAPLHNAVLVPLIGFMIMGFARTTATQAAGRILGHPVMVSLGQASYAFYLLQLVPLEGGVLLTRQGWAHSPTTWLAMTFLCTVALAYAGHLLIEEPVRRHLQQLWRRRAAHLVYLERRNV</sequence>
<feature type="transmembrane region" description="Helical" evidence="1">
    <location>
        <begin position="286"/>
        <end position="307"/>
    </location>
</feature>
<evidence type="ECO:0000259" key="2">
    <source>
        <dbReference type="Pfam" id="PF01757"/>
    </source>
</evidence>
<feature type="transmembrane region" description="Helical" evidence="1">
    <location>
        <begin position="144"/>
        <end position="164"/>
    </location>
</feature>
<feature type="transmembrane region" description="Helical" evidence="1">
    <location>
        <begin position="205"/>
        <end position="223"/>
    </location>
</feature>
<dbReference type="RefSeq" id="WP_184128173.1">
    <property type="nucleotide sequence ID" value="NZ_JACHFL010000002.1"/>
</dbReference>
<dbReference type="PANTHER" id="PTHR23028">
    <property type="entry name" value="ACETYLTRANSFERASE"/>
    <property type="match status" value="1"/>
</dbReference>
<feature type="transmembrane region" description="Helical" evidence="1">
    <location>
        <begin position="36"/>
        <end position="62"/>
    </location>
</feature>
<keyword evidence="1" id="KW-0472">Membrane</keyword>
<organism evidence="3 4">
    <name type="scientific">Deinococcus humi</name>
    <dbReference type="NCBI Taxonomy" id="662880"/>
    <lineage>
        <taxon>Bacteria</taxon>
        <taxon>Thermotogati</taxon>
        <taxon>Deinococcota</taxon>
        <taxon>Deinococci</taxon>
        <taxon>Deinococcales</taxon>
        <taxon>Deinococcaceae</taxon>
        <taxon>Deinococcus</taxon>
    </lineage>
</organism>
<feature type="transmembrane region" description="Helical" evidence="1">
    <location>
        <begin position="235"/>
        <end position="251"/>
    </location>
</feature>
<comment type="caution">
    <text evidence="3">The sequence shown here is derived from an EMBL/GenBank/DDBJ whole genome shotgun (WGS) entry which is preliminary data.</text>
</comment>
<feature type="transmembrane region" description="Helical" evidence="1">
    <location>
        <begin position="82"/>
        <end position="102"/>
    </location>
</feature>
<name>A0A7W8NCC8_9DEIO</name>
<dbReference type="InterPro" id="IPR002656">
    <property type="entry name" value="Acyl_transf_3_dom"/>
</dbReference>
<gene>
    <name evidence="3" type="ORF">HNQ08_001124</name>
</gene>
<evidence type="ECO:0000256" key="1">
    <source>
        <dbReference type="SAM" id="Phobius"/>
    </source>
</evidence>
<keyword evidence="1" id="KW-0812">Transmembrane</keyword>
<keyword evidence="4" id="KW-1185">Reference proteome</keyword>
<feature type="transmembrane region" description="Helical" evidence="1">
    <location>
        <begin position="257"/>
        <end position="274"/>
    </location>
</feature>
<proteinExistence type="predicted"/>
<evidence type="ECO:0000313" key="3">
    <source>
        <dbReference type="EMBL" id="MBB5362039.1"/>
    </source>
</evidence>
<dbReference type="AlphaFoldDB" id="A0A7W8NCC8"/>
<reference evidence="3 4" key="1">
    <citation type="submission" date="2020-08" db="EMBL/GenBank/DDBJ databases">
        <title>Genomic Encyclopedia of Type Strains, Phase IV (KMG-IV): sequencing the most valuable type-strain genomes for metagenomic binning, comparative biology and taxonomic classification.</title>
        <authorList>
            <person name="Goeker M."/>
        </authorList>
    </citation>
    <scope>NUCLEOTIDE SEQUENCE [LARGE SCALE GENOMIC DNA]</scope>
    <source>
        <strain evidence="3 4">DSM 27939</strain>
    </source>
</reference>
<dbReference type="GO" id="GO:0016747">
    <property type="term" value="F:acyltransferase activity, transferring groups other than amino-acyl groups"/>
    <property type="evidence" value="ECO:0007669"/>
    <property type="project" value="InterPro"/>
</dbReference>
<dbReference type="PANTHER" id="PTHR23028:SF53">
    <property type="entry name" value="ACYL_TRANSF_3 DOMAIN-CONTAINING PROTEIN"/>
    <property type="match status" value="1"/>
</dbReference>
<dbReference type="Proteomes" id="UP000552709">
    <property type="component" value="Unassembled WGS sequence"/>
</dbReference>
<dbReference type="GO" id="GO:0016020">
    <property type="term" value="C:membrane"/>
    <property type="evidence" value="ECO:0007669"/>
    <property type="project" value="TreeGrafter"/>
</dbReference>
<dbReference type="EMBL" id="JACHFL010000002">
    <property type="protein sequence ID" value="MBB5362039.1"/>
    <property type="molecule type" value="Genomic_DNA"/>
</dbReference>
<dbReference type="GO" id="GO:0009103">
    <property type="term" value="P:lipopolysaccharide biosynthetic process"/>
    <property type="evidence" value="ECO:0007669"/>
    <property type="project" value="TreeGrafter"/>
</dbReference>
<feature type="transmembrane region" description="Helical" evidence="1">
    <location>
        <begin position="6"/>
        <end position="24"/>
    </location>
</feature>
<feature type="transmembrane region" description="Helical" evidence="1">
    <location>
        <begin position="327"/>
        <end position="346"/>
    </location>
</feature>
<dbReference type="InterPro" id="IPR050879">
    <property type="entry name" value="Acyltransferase_3"/>
</dbReference>
<feature type="transmembrane region" description="Helical" evidence="1">
    <location>
        <begin position="171"/>
        <end position="193"/>
    </location>
</feature>
<protein>
    <submittedName>
        <fullName evidence="3">Peptidoglycan/LPS O-acetylase OafA/YrhL</fullName>
    </submittedName>
</protein>
<dbReference type="Pfam" id="PF01757">
    <property type="entry name" value="Acyl_transf_3"/>
    <property type="match status" value="1"/>
</dbReference>
<evidence type="ECO:0000313" key="4">
    <source>
        <dbReference type="Proteomes" id="UP000552709"/>
    </source>
</evidence>